<evidence type="ECO:0000313" key="2">
    <source>
        <dbReference type="EnsemblPlants" id="AET3Gv20068900.1"/>
    </source>
</evidence>
<reference evidence="3" key="2">
    <citation type="journal article" date="2017" name="Nat. Plants">
        <title>The Aegilops tauschii genome reveals multiple impacts of transposons.</title>
        <authorList>
            <person name="Zhao G."/>
            <person name="Zou C."/>
            <person name="Li K."/>
            <person name="Wang K."/>
            <person name="Li T."/>
            <person name="Gao L."/>
            <person name="Zhang X."/>
            <person name="Wang H."/>
            <person name="Yang Z."/>
            <person name="Liu X."/>
            <person name="Jiang W."/>
            <person name="Mao L."/>
            <person name="Kong X."/>
            <person name="Jiao Y."/>
            <person name="Jia J."/>
        </authorList>
    </citation>
    <scope>NUCLEOTIDE SEQUENCE [LARGE SCALE GENOMIC DNA]</scope>
    <source>
        <strain evidence="3">cv. AL8/78</strain>
    </source>
</reference>
<dbReference type="Gramene" id="AET3Gv20068900.1">
    <property type="protein sequence ID" value="AET3Gv20068900.1"/>
    <property type="gene ID" value="AET3Gv20068900"/>
</dbReference>
<accession>A0A453DT03</accession>
<reference evidence="3" key="1">
    <citation type="journal article" date="2014" name="Science">
        <title>Ancient hybridizations among the ancestral genomes of bread wheat.</title>
        <authorList>
            <consortium name="International Wheat Genome Sequencing Consortium,"/>
            <person name="Marcussen T."/>
            <person name="Sandve S.R."/>
            <person name="Heier L."/>
            <person name="Spannagl M."/>
            <person name="Pfeifer M."/>
            <person name="Jakobsen K.S."/>
            <person name="Wulff B.B."/>
            <person name="Steuernagel B."/>
            <person name="Mayer K.F."/>
            <person name="Olsen O.A."/>
        </authorList>
    </citation>
    <scope>NUCLEOTIDE SEQUENCE [LARGE SCALE GENOMIC DNA]</scope>
    <source>
        <strain evidence="3">cv. AL8/78</strain>
    </source>
</reference>
<reference evidence="2" key="3">
    <citation type="journal article" date="2017" name="Nature">
        <title>Genome sequence of the progenitor of the wheat D genome Aegilops tauschii.</title>
        <authorList>
            <person name="Luo M.C."/>
            <person name="Gu Y.Q."/>
            <person name="Puiu D."/>
            <person name="Wang H."/>
            <person name="Twardziok S.O."/>
            <person name="Deal K.R."/>
            <person name="Huo N."/>
            <person name="Zhu T."/>
            <person name="Wang L."/>
            <person name="Wang Y."/>
            <person name="McGuire P.E."/>
            <person name="Liu S."/>
            <person name="Long H."/>
            <person name="Ramasamy R.K."/>
            <person name="Rodriguez J.C."/>
            <person name="Van S.L."/>
            <person name="Yuan L."/>
            <person name="Wang Z."/>
            <person name="Xia Z."/>
            <person name="Xiao L."/>
            <person name="Anderson O.D."/>
            <person name="Ouyang S."/>
            <person name="Liang Y."/>
            <person name="Zimin A.V."/>
            <person name="Pertea G."/>
            <person name="Qi P."/>
            <person name="Bennetzen J.L."/>
            <person name="Dai X."/>
            <person name="Dawson M.W."/>
            <person name="Muller H.G."/>
            <person name="Kugler K."/>
            <person name="Rivarola-Duarte L."/>
            <person name="Spannagl M."/>
            <person name="Mayer K.F.X."/>
            <person name="Lu F.H."/>
            <person name="Bevan M.W."/>
            <person name="Leroy P."/>
            <person name="Li P."/>
            <person name="You F.M."/>
            <person name="Sun Q."/>
            <person name="Liu Z."/>
            <person name="Lyons E."/>
            <person name="Wicker T."/>
            <person name="Salzberg S.L."/>
            <person name="Devos K.M."/>
            <person name="Dvorak J."/>
        </authorList>
    </citation>
    <scope>NUCLEOTIDE SEQUENCE [LARGE SCALE GENOMIC DNA]</scope>
    <source>
        <strain evidence="2">cv. AL8/78</strain>
    </source>
</reference>
<feature type="region of interest" description="Disordered" evidence="1">
    <location>
        <begin position="1"/>
        <end position="36"/>
    </location>
</feature>
<sequence>EMKSGHAPQFDKKIEAPPMKDGRPHDATANRRLTRGSEVKHALAHVARAHTHDSGRPDGAPSSRLTLNSTARAAARTHLSLAAARQPNPSAPVS</sequence>
<proteinExistence type="predicted"/>
<dbReference type="EnsemblPlants" id="AET3Gv20068900.1">
    <property type="protein sequence ID" value="AET3Gv20068900.1"/>
    <property type="gene ID" value="AET3Gv20068900"/>
</dbReference>
<keyword evidence="3" id="KW-1185">Reference proteome</keyword>
<name>A0A453DT03_AEGTS</name>
<dbReference type="Proteomes" id="UP000015105">
    <property type="component" value="Chromosome 3D"/>
</dbReference>
<reference evidence="2" key="5">
    <citation type="journal article" date="2021" name="G3 (Bethesda)">
        <title>Aegilops tauschii genome assembly Aet v5.0 features greater sequence contiguity and improved annotation.</title>
        <authorList>
            <person name="Wang L."/>
            <person name="Zhu T."/>
            <person name="Rodriguez J.C."/>
            <person name="Deal K.R."/>
            <person name="Dubcovsky J."/>
            <person name="McGuire P.E."/>
            <person name="Lux T."/>
            <person name="Spannagl M."/>
            <person name="Mayer K.F.X."/>
            <person name="Baldrich P."/>
            <person name="Meyers B.C."/>
            <person name="Huo N."/>
            <person name="Gu Y.Q."/>
            <person name="Zhou H."/>
            <person name="Devos K.M."/>
            <person name="Bennetzen J.L."/>
            <person name="Unver T."/>
            <person name="Budak H."/>
            <person name="Gulick P.J."/>
            <person name="Galiba G."/>
            <person name="Kalapos B."/>
            <person name="Nelson D.R."/>
            <person name="Li P."/>
            <person name="You F.M."/>
            <person name="Luo M.C."/>
            <person name="Dvorak J."/>
        </authorList>
    </citation>
    <scope>NUCLEOTIDE SEQUENCE [LARGE SCALE GENOMIC DNA]</scope>
    <source>
        <strain evidence="2">cv. AL8/78</strain>
    </source>
</reference>
<organism evidence="2 3">
    <name type="scientific">Aegilops tauschii subsp. strangulata</name>
    <name type="common">Goatgrass</name>
    <dbReference type="NCBI Taxonomy" id="200361"/>
    <lineage>
        <taxon>Eukaryota</taxon>
        <taxon>Viridiplantae</taxon>
        <taxon>Streptophyta</taxon>
        <taxon>Embryophyta</taxon>
        <taxon>Tracheophyta</taxon>
        <taxon>Spermatophyta</taxon>
        <taxon>Magnoliopsida</taxon>
        <taxon>Liliopsida</taxon>
        <taxon>Poales</taxon>
        <taxon>Poaceae</taxon>
        <taxon>BOP clade</taxon>
        <taxon>Pooideae</taxon>
        <taxon>Triticodae</taxon>
        <taxon>Triticeae</taxon>
        <taxon>Triticinae</taxon>
        <taxon>Aegilops</taxon>
    </lineage>
</organism>
<dbReference type="AlphaFoldDB" id="A0A453DT03"/>
<evidence type="ECO:0000313" key="3">
    <source>
        <dbReference type="Proteomes" id="UP000015105"/>
    </source>
</evidence>
<evidence type="ECO:0000256" key="1">
    <source>
        <dbReference type="SAM" id="MobiDB-lite"/>
    </source>
</evidence>
<reference evidence="2" key="4">
    <citation type="submission" date="2019-03" db="UniProtKB">
        <authorList>
            <consortium name="EnsemblPlants"/>
        </authorList>
    </citation>
    <scope>IDENTIFICATION</scope>
</reference>
<protein>
    <submittedName>
        <fullName evidence="2">Uncharacterized protein</fullName>
    </submittedName>
</protein>